<evidence type="ECO:0000256" key="4">
    <source>
        <dbReference type="ARBA" id="ARBA00023004"/>
    </source>
</evidence>
<keyword evidence="8" id="KW-1185">Reference proteome</keyword>
<gene>
    <name evidence="7" type="ORF">C1C97_001700</name>
</gene>
<evidence type="ECO:0000256" key="5">
    <source>
        <dbReference type="ARBA" id="ARBA00023014"/>
    </source>
</evidence>
<evidence type="ECO:0000313" key="7">
    <source>
        <dbReference type="EMBL" id="RKQ36415.1"/>
    </source>
</evidence>
<dbReference type="Gene3D" id="3.50.50.60">
    <property type="entry name" value="FAD/NAD(P)-binding domain"/>
    <property type="match status" value="1"/>
</dbReference>
<keyword evidence="3" id="KW-0560">Oxidoreductase</keyword>
<comment type="caution">
    <text evidence="7">The sequence shown here is derived from an EMBL/GenBank/DDBJ whole genome shotgun (WGS) entry which is preliminary data.</text>
</comment>
<dbReference type="OrthoDB" id="615715at2"/>
<dbReference type="RefSeq" id="WP_121029807.1">
    <property type="nucleotide sequence ID" value="NZ_PNJG02000001.1"/>
</dbReference>
<reference evidence="7 8" key="1">
    <citation type="submission" date="2018-10" db="EMBL/GenBank/DDBJ databases">
        <title>Kocuria tytouropygialis sp. nov., isolated from the uropygial gland of an American barn owl (Tyto furcata).</title>
        <authorList>
            <person name="Braun M.S."/>
            <person name="Wang E."/>
            <person name="Zimmermann S."/>
            <person name="Wagner H."/>
            <person name="Wink M."/>
        </authorList>
    </citation>
    <scope>NUCLEOTIDE SEQUENCE [LARGE SCALE GENOMIC DNA]</scope>
    <source>
        <strain evidence="7 8">442</strain>
    </source>
</reference>
<keyword evidence="5" id="KW-0411">Iron-sulfur</keyword>
<sequence>MTEDAQTVDPLDSPVHEAIWAKIPDALPLYTELVVAGGGISGCAAAISAARLGVQVVMVESTHMLGGQAGPGGVSAMDETRYYANIIQEFGFWGEFTTRVRHFYTYRLERPCNTSQYRDESFSPNPVVVDRVLTAMLKEAGVRAYRNVTVTGVRVNGEQAQLDTTSGGIAGRCLVDATEDGSVTRLSGLAHRVGNSVYDGKTYSHENFQDTFIQDITQTAMIRRYDAGTMPEGLRLTEEPEGYQKARAAVSRAYPRGSRQGIEEKENGFAGYRGAPDLGTENYYTGSQWKDITRTSLNYFNDQPTEASYLLDESARASIERAAINRTLAIIYYLQNECDLPWSVATDEGYDKMPRERSPKVTEGLPMNVVRHFPPIPYIRESVRIVGRETLTGKDIYRTSNRGAPKVDVTSIATGTYPPDLHGGRRERDLEEDLGESLADKPKVWREGPFSIPLGCLLPRTRVPMVAAEKNVSASRIGAAALRLHPTVAGIGQAAGVVSALAIRHKVFPHDVPTLAVQLTLMQQGAYLPPRRVEELTTAHEDFVEAQTAVLYQVLPMELNPSEGCAPTTRVNLNRATRIGTAIREEYESWLIDPSVHP</sequence>
<evidence type="ECO:0000256" key="1">
    <source>
        <dbReference type="ARBA" id="ARBA00022485"/>
    </source>
</evidence>
<dbReference type="InterPro" id="IPR039650">
    <property type="entry name" value="HdrA-like"/>
</dbReference>
<dbReference type="PANTHER" id="PTHR43498:SF1">
    <property type="entry name" value="COB--COM HETERODISULFIDE REDUCTASE IRON-SULFUR SUBUNIT A"/>
    <property type="match status" value="1"/>
</dbReference>
<evidence type="ECO:0000313" key="8">
    <source>
        <dbReference type="Proteomes" id="UP000249516"/>
    </source>
</evidence>
<dbReference type="InterPro" id="IPR036188">
    <property type="entry name" value="FAD/NAD-bd_sf"/>
</dbReference>
<keyword evidence="2" id="KW-0479">Metal-binding</keyword>
<proteinExistence type="predicted"/>
<dbReference type="EMBL" id="PNJG02000001">
    <property type="protein sequence ID" value="RKQ36415.1"/>
    <property type="molecule type" value="Genomic_DNA"/>
</dbReference>
<feature type="region of interest" description="Disordered" evidence="6">
    <location>
        <begin position="410"/>
        <end position="433"/>
    </location>
</feature>
<dbReference type="PANTHER" id="PTHR43498">
    <property type="entry name" value="FERREDOXIN:COB-COM HETERODISULFIDE REDUCTASE SUBUNIT A"/>
    <property type="match status" value="1"/>
</dbReference>
<evidence type="ECO:0000256" key="3">
    <source>
        <dbReference type="ARBA" id="ARBA00023002"/>
    </source>
</evidence>
<organism evidence="7 8">
    <name type="scientific">Kocuria tytonis</name>
    <dbReference type="NCBI Taxonomy" id="2054280"/>
    <lineage>
        <taxon>Bacteria</taxon>
        <taxon>Bacillati</taxon>
        <taxon>Actinomycetota</taxon>
        <taxon>Actinomycetes</taxon>
        <taxon>Micrococcales</taxon>
        <taxon>Micrococcaceae</taxon>
        <taxon>Kocuria</taxon>
    </lineage>
</organism>
<dbReference type="GO" id="GO:0051539">
    <property type="term" value="F:4 iron, 4 sulfur cluster binding"/>
    <property type="evidence" value="ECO:0007669"/>
    <property type="project" value="UniProtKB-KW"/>
</dbReference>
<dbReference type="Pfam" id="PF12831">
    <property type="entry name" value="FAD_oxidored"/>
    <property type="match status" value="1"/>
</dbReference>
<name>A0A495ACJ3_9MICC</name>
<evidence type="ECO:0000256" key="2">
    <source>
        <dbReference type="ARBA" id="ARBA00022723"/>
    </source>
</evidence>
<protein>
    <submittedName>
        <fullName evidence="7">FAD-dependent oxidoreductase</fullName>
    </submittedName>
</protein>
<accession>A0A495ACJ3</accession>
<dbReference type="GO" id="GO:0016491">
    <property type="term" value="F:oxidoreductase activity"/>
    <property type="evidence" value="ECO:0007669"/>
    <property type="project" value="UniProtKB-KW"/>
</dbReference>
<evidence type="ECO:0000256" key="6">
    <source>
        <dbReference type="SAM" id="MobiDB-lite"/>
    </source>
</evidence>
<dbReference type="AlphaFoldDB" id="A0A495ACJ3"/>
<dbReference type="GO" id="GO:0046872">
    <property type="term" value="F:metal ion binding"/>
    <property type="evidence" value="ECO:0007669"/>
    <property type="project" value="UniProtKB-KW"/>
</dbReference>
<keyword evidence="1" id="KW-0004">4Fe-4S</keyword>
<dbReference type="SUPFAM" id="SSF51905">
    <property type="entry name" value="FAD/NAD(P)-binding domain"/>
    <property type="match status" value="1"/>
</dbReference>
<dbReference type="Proteomes" id="UP000249516">
    <property type="component" value="Unassembled WGS sequence"/>
</dbReference>
<keyword evidence="4" id="KW-0408">Iron</keyword>